<dbReference type="AlphaFoldDB" id="A0A1J1I4A8"/>
<reference evidence="2 3" key="1">
    <citation type="submission" date="2015-04" db="EMBL/GenBank/DDBJ databases">
        <authorList>
            <person name="Syromyatnikov M.Y."/>
            <person name="Popov V.N."/>
        </authorList>
    </citation>
    <scope>NUCLEOTIDE SEQUENCE [LARGE SCALE GENOMIC DNA]</scope>
</reference>
<accession>A0A1J1I4A8</accession>
<sequence>MLSRKELYKLCERHVAANKKFLEEYFEELCNNAMNGSAEHRQVFYEAVEEIKNVIQGIKSSPKNPQNRNKNIPRPWFPSSLQRRRSQAKAKVRERSNANGVRRKLDNYFESPEDIRNSLGQSSTTPIKTRRDDDMQAMLNDAFYLSQKIEEEFQSSWHENDPNPENSIDEFVNCFANDESALGNADDIEQELKFQPSSTAISSKKRMRDEDLNLAMIDETFFMSDEDEDEDVDVTEYSNKSDEFTNLYDKHKSALEGSKDFQQDAKFLPASSPVMPKIQEPVHLEEQMKAEEIIKSISKYFRLGFFTNKKMSVTNEITLQPGRYDLCRFIPIVQELDNTQ</sequence>
<dbReference type="Proteomes" id="UP000183832">
    <property type="component" value="Unassembled WGS sequence"/>
</dbReference>
<organism evidence="2 3">
    <name type="scientific">Clunio marinus</name>
    <dbReference type="NCBI Taxonomy" id="568069"/>
    <lineage>
        <taxon>Eukaryota</taxon>
        <taxon>Metazoa</taxon>
        <taxon>Ecdysozoa</taxon>
        <taxon>Arthropoda</taxon>
        <taxon>Hexapoda</taxon>
        <taxon>Insecta</taxon>
        <taxon>Pterygota</taxon>
        <taxon>Neoptera</taxon>
        <taxon>Endopterygota</taxon>
        <taxon>Diptera</taxon>
        <taxon>Nematocera</taxon>
        <taxon>Chironomoidea</taxon>
        <taxon>Chironomidae</taxon>
        <taxon>Clunio</taxon>
    </lineage>
</organism>
<evidence type="ECO:0000313" key="2">
    <source>
        <dbReference type="EMBL" id="CRK93217.1"/>
    </source>
</evidence>
<feature type="compositionally biased region" description="Polar residues" evidence="1">
    <location>
        <begin position="118"/>
        <end position="127"/>
    </location>
</feature>
<protein>
    <submittedName>
        <fullName evidence="2">CLUMA_CG006761, isoform A</fullName>
    </submittedName>
</protein>
<name>A0A1J1I4A8_9DIPT</name>
<keyword evidence="3" id="KW-1185">Reference proteome</keyword>
<evidence type="ECO:0000256" key="1">
    <source>
        <dbReference type="SAM" id="MobiDB-lite"/>
    </source>
</evidence>
<gene>
    <name evidence="2" type="ORF">CLUMA_CG006761</name>
</gene>
<feature type="region of interest" description="Disordered" evidence="1">
    <location>
        <begin position="58"/>
        <end position="130"/>
    </location>
</feature>
<proteinExistence type="predicted"/>
<evidence type="ECO:0000313" key="3">
    <source>
        <dbReference type="Proteomes" id="UP000183832"/>
    </source>
</evidence>
<feature type="compositionally biased region" description="Polar residues" evidence="1">
    <location>
        <begin position="58"/>
        <end position="70"/>
    </location>
</feature>
<dbReference type="EMBL" id="CVRI01000037">
    <property type="protein sequence ID" value="CRK93217.1"/>
    <property type="molecule type" value="Genomic_DNA"/>
</dbReference>